<proteinExistence type="predicted"/>
<dbReference type="Proteomes" id="UP000015105">
    <property type="component" value="Chromosome 6D"/>
</dbReference>
<reference evidence="1" key="5">
    <citation type="journal article" date="2021" name="G3 (Bethesda)">
        <title>Aegilops tauschii genome assembly Aet v5.0 features greater sequence contiguity and improved annotation.</title>
        <authorList>
            <person name="Wang L."/>
            <person name="Zhu T."/>
            <person name="Rodriguez J.C."/>
            <person name="Deal K.R."/>
            <person name="Dubcovsky J."/>
            <person name="McGuire P.E."/>
            <person name="Lux T."/>
            <person name="Spannagl M."/>
            <person name="Mayer K.F.X."/>
            <person name="Baldrich P."/>
            <person name="Meyers B.C."/>
            <person name="Huo N."/>
            <person name="Gu Y.Q."/>
            <person name="Zhou H."/>
            <person name="Devos K.M."/>
            <person name="Bennetzen J.L."/>
            <person name="Unver T."/>
            <person name="Budak H."/>
            <person name="Gulick P.J."/>
            <person name="Galiba G."/>
            <person name="Kalapos B."/>
            <person name="Nelson D.R."/>
            <person name="Li P."/>
            <person name="You F.M."/>
            <person name="Luo M.C."/>
            <person name="Dvorak J."/>
        </authorList>
    </citation>
    <scope>NUCLEOTIDE SEQUENCE [LARGE SCALE GENOMIC DNA]</scope>
    <source>
        <strain evidence="1">cv. AL8/78</strain>
    </source>
</reference>
<protein>
    <submittedName>
        <fullName evidence="1">Uncharacterized protein</fullName>
    </submittedName>
</protein>
<reference evidence="2" key="1">
    <citation type="journal article" date="2014" name="Science">
        <title>Ancient hybridizations among the ancestral genomes of bread wheat.</title>
        <authorList>
            <consortium name="International Wheat Genome Sequencing Consortium,"/>
            <person name="Marcussen T."/>
            <person name="Sandve S.R."/>
            <person name="Heier L."/>
            <person name="Spannagl M."/>
            <person name="Pfeifer M."/>
            <person name="Jakobsen K.S."/>
            <person name="Wulff B.B."/>
            <person name="Steuernagel B."/>
            <person name="Mayer K.F."/>
            <person name="Olsen O.A."/>
        </authorList>
    </citation>
    <scope>NUCLEOTIDE SEQUENCE [LARGE SCALE GENOMIC DNA]</scope>
    <source>
        <strain evidence="2">cv. AL8/78</strain>
    </source>
</reference>
<dbReference type="AlphaFoldDB" id="A0A453NH64"/>
<evidence type="ECO:0000313" key="1">
    <source>
        <dbReference type="EnsemblPlants" id="AET6Gv20374800.6"/>
    </source>
</evidence>
<reference evidence="2" key="2">
    <citation type="journal article" date="2017" name="Nat. Plants">
        <title>The Aegilops tauschii genome reveals multiple impacts of transposons.</title>
        <authorList>
            <person name="Zhao G."/>
            <person name="Zou C."/>
            <person name="Li K."/>
            <person name="Wang K."/>
            <person name="Li T."/>
            <person name="Gao L."/>
            <person name="Zhang X."/>
            <person name="Wang H."/>
            <person name="Yang Z."/>
            <person name="Liu X."/>
            <person name="Jiang W."/>
            <person name="Mao L."/>
            <person name="Kong X."/>
            <person name="Jiao Y."/>
            <person name="Jia J."/>
        </authorList>
    </citation>
    <scope>NUCLEOTIDE SEQUENCE [LARGE SCALE GENOMIC DNA]</scope>
    <source>
        <strain evidence="2">cv. AL8/78</strain>
    </source>
</reference>
<sequence>MAWELCMPPKLVVHMVPVDLFVSALVCRLSPPKDAVGCTGCWAGGWCLFLKFHLPFCFRNGSQG</sequence>
<dbReference type="Gramene" id="AET6Gv20374800.6">
    <property type="protein sequence ID" value="AET6Gv20374800.6"/>
    <property type="gene ID" value="AET6Gv20374800"/>
</dbReference>
<organism evidence="1 2">
    <name type="scientific">Aegilops tauschii subsp. strangulata</name>
    <name type="common">Goatgrass</name>
    <dbReference type="NCBI Taxonomy" id="200361"/>
    <lineage>
        <taxon>Eukaryota</taxon>
        <taxon>Viridiplantae</taxon>
        <taxon>Streptophyta</taxon>
        <taxon>Embryophyta</taxon>
        <taxon>Tracheophyta</taxon>
        <taxon>Spermatophyta</taxon>
        <taxon>Magnoliopsida</taxon>
        <taxon>Liliopsida</taxon>
        <taxon>Poales</taxon>
        <taxon>Poaceae</taxon>
        <taxon>BOP clade</taxon>
        <taxon>Pooideae</taxon>
        <taxon>Triticodae</taxon>
        <taxon>Triticeae</taxon>
        <taxon>Triticinae</taxon>
        <taxon>Aegilops</taxon>
    </lineage>
</organism>
<name>A0A453NH64_AEGTS</name>
<accession>A0A453NH64</accession>
<evidence type="ECO:0000313" key="2">
    <source>
        <dbReference type="Proteomes" id="UP000015105"/>
    </source>
</evidence>
<reference evidence="1" key="4">
    <citation type="submission" date="2019-03" db="UniProtKB">
        <authorList>
            <consortium name="EnsemblPlants"/>
        </authorList>
    </citation>
    <scope>IDENTIFICATION</scope>
</reference>
<reference evidence="1" key="3">
    <citation type="journal article" date="2017" name="Nature">
        <title>Genome sequence of the progenitor of the wheat D genome Aegilops tauschii.</title>
        <authorList>
            <person name="Luo M.C."/>
            <person name="Gu Y.Q."/>
            <person name="Puiu D."/>
            <person name="Wang H."/>
            <person name="Twardziok S.O."/>
            <person name="Deal K.R."/>
            <person name="Huo N."/>
            <person name="Zhu T."/>
            <person name="Wang L."/>
            <person name="Wang Y."/>
            <person name="McGuire P.E."/>
            <person name="Liu S."/>
            <person name="Long H."/>
            <person name="Ramasamy R.K."/>
            <person name="Rodriguez J.C."/>
            <person name="Van S.L."/>
            <person name="Yuan L."/>
            <person name="Wang Z."/>
            <person name="Xia Z."/>
            <person name="Xiao L."/>
            <person name="Anderson O.D."/>
            <person name="Ouyang S."/>
            <person name="Liang Y."/>
            <person name="Zimin A.V."/>
            <person name="Pertea G."/>
            <person name="Qi P."/>
            <person name="Bennetzen J.L."/>
            <person name="Dai X."/>
            <person name="Dawson M.W."/>
            <person name="Muller H.G."/>
            <person name="Kugler K."/>
            <person name="Rivarola-Duarte L."/>
            <person name="Spannagl M."/>
            <person name="Mayer K.F.X."/>
            <person name="Lu F.H."/>
            <person name="Bevan M.W."/>
            <person name="Leroy P."/>
            <person name="Li P."/>
            <person name="You F.M."/>
            <person name="Sun Q."/>
            <person name="Liu Z."/>
            <person name="Lyons E."/>
            <person name="Wicker T."/>
            <person name="Salzberg S.L."/>
            <person name="Devos K.M."/>
            <person name="Dvorak J."/>
        </authorList>
    </citation>
    <scope>NUCLEOTIDE SEQUENCE [LARGE SCALE GENOMIC DNA]</scope>
    <source>
        <strain evidence="1">cv. AL8/78</strain>
    </source>
</reference>
<dbReference type="EnsemblPlants" id="AET6Gv20374800.6">
    <property type="protein sequence ID" value="AET6Gv20374800.6"/>
    <property type="gene ID" value="AET6Gv20374800"/>
</dbReference>
<keyword evidence="2" id="KW-1185">Reference proteome</keyword>